<reference evidence="1 2" key="1">
    <citation type="journal article" date="2018" name="New Phytol.">
        <title>Phylogenomics of Endogonaceae and evolution of mycorrhizas within Mucoromycota.</title>
        <authorList>
            <person name="Chang Y."/>
            <person name="Desiro A."/>
            <person name="Na H."/>
            <person name="Sandor L."/>
            <person name="Lipzen A."/>
            <person name="Clum A."/>
            <person name="Barry K."/>
            <person name="Grigoriev I.V."/>
            <person name="Martin F.M."/>
            <person name="Stajich J.E."/>
            <person name="Smith M.E."/>
            <person name="Bonito G."/>
            <person name="Spatafora J.W."/>
        </authorList>
    </citation>
    <scope>NUCLEOTIDE SEQUENCE [LARGE SCALE GENOMIC DNA]</scope>
    <source>
        <strain evidence="1 2">AD002</strain>
    </source>
</reference>
<keyword evidence="2" id="KW-1185">Reference proteome</keyword>
<proteinExistence type="predicted"/>
<dbReference type="AlphaFoldDB" id="A0A433QLJ1"/>
<dbReference type="Gene3D" id="3.30.70.80">
    <property type="entry name" value="Peptidase S8 propeptide/proteinase inhibitor I9"/>
    <property type="match status" value="1"/>
</dbReference>
<dbReference type="EMBL" id="RBNJ01003676">
    <property type="protein sequence ID" value="RUS30663.1"/>
    <property type="molecule type" value="Genomic_DNA"/>
</dbReference>
<sequence length="151" mass="17340">MWADNVTLRQIVPRDPVFIYLLVNTHTASHFSNFFNEGSLFPPCLPLGYQQHSLCRRRNRYVLRILAHPSSRISWHRRLPNTPRPLQTARDNAVANVETAGGTVGHRYNSSLKGFSCCIPESLYSIFNDDPSISYVEKDSIVYACWKKWLG</sequence>
<gene>
    <name evidence="1" type="ORF">BC938DRAFT_479107</name>
</gene>
<accession>A0A433QLJ1</accession>
<evidence type="ECO:0000313" key="1">
    <source>
        <dbReference type="EMBL" id="RUS30663.1"/>
    </source>
</evidence>
<evidence type="ECO:0000313" key="2">
    <source>
        <dbReference type="Proteomes" id="UP000274822"/>
    </source>
</evidence>
<dbReference type="InterPro" id="IPR037045">
    <property type="entry name" value="S8pro/Inhibitor_I9_sf"/>
</dbReference>
<organism evidence="1 2">
    <name type="scientific">Jimgerdemannia flammicorona</name>
    <dbReference type="NCBI Taxonomy" id="994334"/>
    <lineage>
        <taxon>Eukaryota</taxon>
        <taxon>Fungi</taxon>
        <taxon>Fungi incertae sedis</taxon>
        <taxon>Mucoromycota</taxon>
        <taxon>Mucoromycotina</taxon>
        <taxon>Endogonomycetes</taxon>
        <taxon>Endogonales</taxon>
        <taxon>Endogonaceae</taxon>
        <taxon>Jimgerdemannia</taxon>
    </lineage>
</organism>
<dbReference type="Proteomes" id="UP000274822">
    <property type="component" value="Unassembled WGS sequence"/>
</dbReference>
<protein>
    <submittedName>
        <fullName evidence="1">Uncharacterized protein</fullName>
    </submittedName>
</protein>
<name>A0A433QLJ1_9FUNG</name>
<comment type="caution">
    <text evidence="1">The sequence shown here is derived from an EMBL/GenBank/DDBJ whole genome shotgun (WGS) entry which is preliminary data.</text>
</comment>
<dbReference type="SUPFAM" id="SSF54897">
    <property type="entry name" value="Protease propeptides/inhibitors"/>
    <property type="match status" value="1"/>
</dbReference>